<dbReference type="AlphaFoldDB" id="A0A518IET9"/>
<feature type="compositionally biased region" description="Basic and acidic residues" evidence="1">
    <location>
        <begin position="163"/>
        <end position="191"/>
    </location>
</feature>
<feature type="transmembrane region" description="Helical" evidence="2">
    <location>
        <begin position="27"/>
        <end position="44"/>
    </location>
</feature>
<dbReference type="Proteomes" id="UP000318313">
    <property type="component" value="Chromosome"/>
</dbReference>
<evidence type="ECO:0000313" key="4">
    <source>
        <dbReference type="Proteomes" id="UP000318313"/>
    </source>
</evidence>
<proteinExistence type="predicted"/>
<keyword evidence="2" id="KW-0472">Membrane</keyword>
<evidence type="ECO:0000256" key="2">
    <source>
        <dbReference type="SAM" id="Phobius"/>
    </source>
</evidence>
<feature type="region of interest" description="Disordered" evidence="1">
    <location>
        <begin position="142"/>
        <end position="191"/>
    </location>
</feature>
<sequence length="191" mass="21321">MNQEQNQKNDTQPEPATQKKRNPLERILVWGGIFVLVAIVLIEYRAKQNYDASVTALQEVADGSRDVPIDEARQKMVGFSQQQGPQPDSRGLNAYHYQWFSLLKGDTYQLTLVEDEDHTLKTFDGPAFAEDPDVLAAKIEEANADVENPSPPLIGNAVPQDSAGKELTKENAPAKEEPQEKNKTEKDAFLK</sequence>
<keyword evidence="2" id="KW-0812">Transmembrane</keyword>
<gene>
    <name evidence="3" type="ORF">Enr17x_36340</name>
</gene>
<reference evidence="3 4" key="1">
    <citation type="submission" date="2019-03" db="EMBL/GenBank/DDBJ databases">
        <title>Deep-cultivation of Planctomycetes and their phenomic and genomic characterization uncovers novel biology.</title>
        <authorList>
            <person name="Wiegand S."/>
            <person name="Jogler M."/>
            <person name="Boedeker C."/>
            <person name="Pinto D."/>
            <person name="Vollmers J."/>
            <person name="Rivas-Marin E."/>
            <person name="Kohn T."/>
            <person name="Peeters S.H."/>
            <person name="Heuer A."/>
            <person name="Rast P."/>
            <person name="Oberbeckmann S."/>
            <person name="Bunk B."/>
            <person name="Jeske O."/>
            <person name="Meyerdierks A."/>
            <person name="Storesund J.E."/>
            <person name="Kallscheuer N."/>
            <person name="Luecker S."/>
            <person name="Lage O.M."/>
            <person name="Pohl T."/>
            <person name="Merkel B.J."/>
            <person name="Hornburger P."/>
            <person name="Mueller R.-W."/>
            <person name="Bruemmer F."/>
            <person name="Labrenz M."/>
            <person name="Spormann A.M."/>
            <person name="Op den Camp H."/>
            <person name="Overmann J."/>
            <person name="Amann R."/>
            <person name="Jetten M.S.M."/>
            <person name="Mascher T."/>
            <person name="Medema M.H."/>
            <person name="Devos D.P."/>
            <person name="Kaster A.-K."/>
            <person name="Ovreas L."/>
            <person name="Rohde M."/>
            <person name="Galperin M.Y."/>
            <person name="Jogler C."/>
        </authorList>
    </citation>
    <scope>NUCLEOTIDE SEQUENCE [LARGE SCALE GENOMIC DNA]</scope>
    <source>
        <strain evidence="3 4">Enr17</strain>
    </source>
</reference>
<keyword evidence="4" id="KW-1185">Reference proteome</keyword>
<organism evidence="3 4">
    <name type="scientific">Gimesia fumaroli</name>
    <dbReference type="NCBI Taxonomy" id="2527976"/>
    <lineage>
        <taxon>Bacteria</taxon>
        <taxon>Pseudomonadati</taxon>
        <taxon>Planctomycetota</taxon>
        <taxon>Planctomycetia</taxon>
        <taxon>Planctomycetales</taxon>
        <taxon>Planctomycetaceae</taxon>
        <taxon>Gimesia</taxon>
    </lineage>
</organism>
<name>A0A518IET9_9PLAN</name>
<evidence type="ECO:0000313" key="3">
    <source>
        <dbReference type="EMBL" id="QDV51578.1"/>
    </source>
</evidence>
<dbReference type="KEGG" id="gfm:Enr17x_36340"/>
<dbReference type="OrthoDB" id="213842at2"/>
<dbReference type="EMBL" id="CP037452">
    <property type="protein sequence ID" value="QDV51578.1"/>
    <property type="molecule type" value="Genomic_DNA"/>
</dbReference>
<protein>
    <submittedName>
        <fullName evidence="3">Uncharacterized protein</fullName>
    </submittedName>
</protein>
<keyword evidence="2" id="KW-1133">Transmembrane helix</keyword>
<evidence type="ECO:0000256" key="1">
    <source>
        <dbReference type="SAM" id="MobiDB-lite"/>
    </source>
</evidence>
<accession>A0A518IET9</accession>
<dbReference type="RefSeq" id="WP_145310880.1">
    <property type="nucleotide sequence ID" value="NZ_CP037452.1"/>
</dbReference>